<dbReference type="PROSITE" id="PS50088">
    <property type="entry name" value="ANK_REPEAT"/>
    <property type="match status" value="4"/>
</dbReference>
<dbReference type="GO" id="GO:0051059">
    <property type="term" value="F:NF-kappaB binding"/>
    <property type="evidence" value="ECO:0007669"/>
    <property type="project" value="TreeGrafter"/>
</dbReference>
<dbReference type="InParanoid" id="H2ZJL3"/>
<feature type="region of interest" description="Disordered" evidence="4">
    <location>
        <begin position="937"/>
        <end position="957"/>
    </location>
</feature>
<dbReference type="PROSITE" id="PS50297">
    <property type="entry name" value="ANK_REP_REGION"/>
    <property type="match status" value="4"/>
</dbReference>
<dbReference type="Ensembl" id="ENSCSAVT00000017973.1">
    <property type="protein sequence ID" value="ENSCSAVP00000017779.1"/>
    <property type="gene ID" value="ENSCSAVG00000010466.1"/>
</dbReference>
<dbReference type="GO" id="GO:0005829">
    <property type="term" value="C:cytosol"/>
    <property type="evidence" value="ECO:0007669"/>
    <property type="project" value="TreeGrafter"/>
</dbReference>
<dbReference type="HOGENOM" id="CLU_296760_0_0_1"/>
<sequence length="971" mass="108505">TKYDLTPKETLFIATECHLASLQDGDGDTPLHISIVKCESEKSKELIKLFTISRKNIDILNRLMQTPLHLSVITSQTEILEDLLHCGANPNVLDRFGCNVSHIAAKYNAITCLQASFKHSKFPLNIEKINLEGLTAVHIAVRNNSIDVLQELLHYGANIDVKDNKSGRSPLIYAIETDNFTIVEILLEKGASVCEQTYSGDTALHIASGRGIQSIIRLLLRKGADLSNRNLPNEDLTFFNNDFQIKQLNKMFHCITHGDKNINSQLIRSMSCPSTPLEPKASLCKPTVGKHRLENDKREKRYCIYCAFLSTQSSGSSGSTIYTDKNENDGDGSMDKRCIYPCIKPFGYSSYSTVLPPPPPIMASSYLPPQLFKEELYRKCVENTNTVKTSVPPFYIIPKKEKEMFIESDNAEKPNAALFSSVCMYLYNMVDFQTIYLSHLFVPSKQDRNERASVPPSASLQFISLPQFKRQTERSMSVPGSPNPSDEALFQVAREGLAVAAMPSVLTTKPGELITQSSTAPSRIRPARQAQIKSKTNELQKLALQGLAVAAMKELKQESIEKSSRGVEEMYKPPVEQFVSDELKKARLFSVSPSFHYSPRRSPIEPSLLALAQASVGQPDDTAIKRDDYQISVETKQSLREAILEKKKTTEPKVSVLYTSAQTNTNQKPINVEIVRPTTTIDVPIKVENIEDAKITQNETKNFTADTTLQRIRQRLIELNWKIQNLLSPPSDCSPSGETLQLMSTYSAEYALLCQKAEDLGKDSINLTKPVVKSQVEQQDLPTQTRLNPVYPVKMTSLHPVHHTLFSSSPQLVMHPSLTSPQLSLSMRYPYMTGASYQALTAKQYPMYYLDYRHALPGVANSTSSWQSSISPNCQKQSELPLNNTKIKEQTPTESKLVAPVHPVPHLTEDSYAMDSTNNTTMCQSNKKPMAAVVAISKQSKHETAEDQPLNLSKKEAQPLNLQTIPWNPRV</sequence>
<name>H2ZJL3_CIOSA</name>
<dbReference type="Gene3D" id="1.25.40.20">
    <property type="entry name" value="Ankyrin repeat-containing domain"/>
    <property type="match status" value="1"/>
</dbReference>
<dbReference type="GO" id="GO:0071356">
    <property type="term" value="P:cellular response to tumor necrosis factor"/>
    <property type="evidence" value="ECO:0007669"/>
    <property type="project" value="TreeGrafter"/>
</dbReference>
<evidence type="ECO:0000313" key="5">
    <source>
        <dbReference type="Ensembl" id="ENSCSAVP00000017779.1"/>
    </source>
</evidence>
<proteinExistence type="predicted"/>
<feature type="repeat" description="ANK" evidence="3">
    <location>
        <begin position="63"/>
        <end position="95"/>
    </location>
</feature>
<organism evidence="5 6">
    <name type="scientific">Ciona savignyi</name>
    <name type="common">Pacific transparent sea squirt</name>
    <dbReference type="NCBI Taxonomy" id="51511"/>
    <lineage>
        <taxon>Eukaryota</taxon>
        <taxon>Metazoa</taxon>
        <taxon>Chordata</taxon>
        <taxon>Tunicata</taxon>
        <taxon>Ascidiacea</taxon>
        <taxon>Phlebobranchia</taxon>
        <taxon>Cionidae</taxon>
        <taxon>Ciona</taxon>
    </lineage>
</organism>
<keyword evidence="6" id="KW-1185">Reference proteome</keyword>
<dbReference type="Pfam" id="PF12796">
    <property type="entry name" value="Ank_2"/>
    <property type="match status" value="2"/>
</dbReference>
<dbReference type="Proteomes" id="UP000007875">
    <property type="component" value="Unassembled WGS sequence"/>
</dbReference>
<feature type="repeat" description="ANK" evidence="3">
    <location>
        <begin position="132"/>
        <end position="164"/>
    </location>
</feature>
<dbReference type="InterPro" id="IPR002110">
    <property type="entry name" value="Ankyrin_rpt"/>
</dbReference>
<protein>
    <submittedName>
        <fullName evidence="5">Uncharacterized protein</fullName>
    </submittedName>
</protein>
<dbReference type="AlphaFoldDB" id="H2ZJL3"/>
<evidence type="ECO:0000256" key="2">
    <source>
        <dbReference type="ARBA" id="ARBA00023043"/>
    </source>
</evidence>
<dbReference type="STRING" id="51511.ENSCSAVP00000017779"/>
<evidence type="ECO:0000256" key="4">
    <source>
        <dbReference type="SAM" id="MobiDB-lite"/>
    </source>
</evidence>
<accession>H2ZJL3</accession>
<dbReference type="PANTHER" id="PTHR46680:SF2">
    <property type="entry name" value="NF-KAPPA-B INHIBITOR ZETA"/>
    <property type="match status" value="1"/>
</dbReference>
<feature type="repeat" description="ANK" evidence="3">
    <location>
        <begin position="199"/>
        <end position="231"/>
    </location>
</feature>
<dbReference type="OMA" id="TECHLAS"/>
<dbReference type="InterPro" id="IPR036770">
    <property type="entry name" value="Ankyrin_rpt-contain_sf"/>
</dbReference>
<dbReference type="PANTHER" id="PTHR46680">
    <property type="entry name" value="NF-KAPPA-B INHIBITOR ALPHA"/>
    <property type="match status" value="1"/>
</dbReference>
<evidence type="ECO:0000256" key="3">
    <source>
        <dbReference type="PROSITE-ProRule" id="PRU00023"/>
    </source>
</evidence>
<dbReference type="eggNOG" id="KOG0504">
    <property type="taxonomic scope" value="Eukaryota"/>
</dbReference>
<feature type="repeat" description="ANK" evidence="3">
    <location>
        <begin position="166"/>
        <end position="198"/>
    </location>
</feature>
<reference evidence="5" key="2">
    <citation type="submission" date="2025-08" db="UniProtKB">
        <authorList>
            <consortium name="Ensembl"/>
        </authorList>
    </citation>
    <scope>IDENTIFICATION</scope>
</reference>
<dbReference type="InterPro" id="IPR051070">
    <property type="entry name" value="NF-kappa-B_inhibitor"/>
</dbReference>
<reference evidence="6" key="1">
    <citation type="submission" date="2003-08" db="EMBL/GenBank/DDBJ databases">
        <authorList>
            <person name="Birren B."/>
            <person name="Nusbaum C."/>
            <person name="Abebe A."/>
            <person name="Abouelleil A."/>
            <person name="Adekoya E."/>
            <person name="Ait-zahra M."/>
            <person name="Allen N."/>
            <person name="Allen T."/>
            <person name="An P."/>
            <person name="Anderson M."/>
            <person name="Anderson S."/>
            <person name="Arachchi H."/>
            <person name="Armbruster J."/>
            <person name="Bachantsang P."/>
            <person name="Baldwin J."/>
            <person name="Barry A."/>
            <person name="Bayul T."/>
            <person name="Blitshsteyn B."/>
            <person name="Bloom T."/>
            <person name="Blye J."/>
            <person name="Boguslavskiy L."/>
            <person name="Borowsky M."/>
            <person name="Boukhgalter B."/>
            <person name="Brunache A."/>
            <person name="Butler J."/>
            <person name="Calixte N."/>
            <person name="Calvo S."/>
            <person name="Camarata J."/>
            <person name="Campo K."/>
            <person name="Chang J."/>
            <person name="Cheshatsang Y."/>
            <person name="Citroen M."/>
            <person name="Collymore A."/>
            <person name="Considine T."/>
            <person name="Cook A."/>
            <person name="Cooke P."/>
            <person name="Corum B."/>
            <person name="Cuomo C."/>
            <person name="David R."/>
            <person name="Dawoe T."/>
            <person name="Degray S."/>
            <person name="Dodge S."/>
            <person name="Dooley K."/>
            <person name="Dorje P."/>
            <person name="Dorjee K."/>
            <person name="Dorris L."/>
            <person name="Duffey N."/>
            <person name="Dupes A."/>
            <person name="Elkins T."/>
            <person name="Engels R."/>
            <person name="Erickson J."/>
            <person name="Farina A."/>
            <person name="Faro S."/>
            <person name="Ferreira P."/>
            <person name="Fischer H."/>
            <person name="Fitzgerald M."/>
            <person name="Foley K."/>
            <person name="Gage D."/>
            <person name="Galagan J."/>
            <person name="Gearin G."/>
            <person name="Gnerre S."/>
            <person name="Gnirke A."/>
            <person name="Goyette A."/>
            <person name="Graham J."/>
            <person name="Grandbois E."/>
            <person name="Gyaltsen K."/>
            <person name="Hafez N."/>
            <person name="Hagopian D."/>
            <person name="Hagos B."/>
            <person name="Hall J."/>
            <person name="Hatcher B."/>
            <person name="Heller A."/>
            <person name="Higgins H."/>
            <person name="Honan T."/>
            <person name="Horn A."/>
            <person name="Houde N."/>
            <person name="Hughes L."/>
            <person name="Hulme W."/>
            <person name="Husby E."/>
            <person name="Iliev I."/>
            <person name="Jaffe D."/>
            <person name="Jones C."/>
            <person name="Kamal M."/>
            <person name="Kamat A."/>
            <person name="Kamvysselis M."/>
            <person name="Karlsson E."/>
            <person name="Kells C."/>
            <person name="Kieu A."/>
            <person name="Kisner P."/>
            <person name="Kodira C."/>
            <person name="Kulbokas E."/>
            <person name="Labutti K."/>
            <person name="Lama D."/>
            <person name="Landers T."/>
            <person name="Leger J."/>
            <person name="Levine S."/>
            <person name="Lewis D."/>
            <person name="Lewis T."/>
            <person name="Lindblad-toh K."/>
            <person name="Liu X."/>
            <person name="Lokyitsang T."/>
            <person name="Lokyitsang Y."/>
            <person name="Lucien O."/>
            <person name="Lui A."/>
            <person name="Ma L.J."/>
            <person name="Mabbitt R."/>
            <person name="Macdonald J."/>
            <person name="Maclean C."/>
            <person name="Major J."/>
            <person name="Manning J."/>
            <person name="Marabella R."/>
            <person name="Maru K."/>
            <person name="Matthews C."/>
            <person name="Mauceli E."/>
            <person name="Mccarthy M."/>
            <person name="Mcdonough S."/>
            <person name="Mcghee T."/>
            <person name="Meldrim J."/>
            <person name="Meneus L."/>
            <person name="Mesirov J."/>
            <person name="Mihalev A."/>
            <person name="Mihova T."/>
            <person name="Mikkelsen T."/>
            <person name="Mlenga V."/>
            <person name="Moru K."/>
            <person name="Mozes J."/>
            <person name="Mulrain L."/>
            <person name="Munson G."/>
            <person name="Naylor J."/>
            <person name="Newes C."/>
            <person name="Nguyen C."/>
            <person name="Nguyen N."/>
            <person name="Nguyen T."/>
            <person name="Nicol R."/>
            <person name="Nielsen C."/>
            <person name="Nizzari M."/>
            <person name="Norbu C."/>
            <person name="Norbu N."/>
            <person name="O'donnell P."/>
            <person name="Okoawo O."/>
            <person name="O'leary S."/>
            <person name="Omotosho B."/>
            <person name="O'neill K."/>
            <person name="Osman S."/>
            <person name="Parker S."/>
            <person name="Perrin D."/>
            <person name="Phunkhang P."/>
            <person name="Piqani B."/>
            <person name="Purcell S."/>
            <person name="Rachupka T."/>
            <person name="Ramasamy U."/>
            <person name="Rameau R."/>
            <person name="Ray V."/>
            <person name="Raymond C."/>
            <person name="Retta R."/>
            <person name="Richardson S."/>
            <person name="Rise C."/>
            <person name="Rodriguez J."/>
            <person name="Rogers J."/>
            <person name="Rogov P."/>
            <person name="Rutman M."/>
            <person name="Schupbach R."/>
            <person name="Seaman C."/>
            <person name="Settipalli S."/>
            <person name="Sharpe T."/>
            <person name="Sheridan J."/>
            <person name="Sherpa N."/>
            <person name="Shi J."/>
            <person name="Smirnov S."/>
            <person name="Smith C."/>
            <person name="Sougnez C."/>
            <person name="Spencer B."/>
            <person name="Stalker J."/>
            <person name="Stange-thomann N."/>
            <person name="Stavropoulos S."/>
            <person name="Stetson K."/>
            <person name="Stone C."/>
            <person name="Stone S."/>
            <person name="Stubbs M."/>
            <person name="Talamas J."/>
            <person name="Tchuinga P."/>
            <person name="Tenzing P."/>
            <person name="Tesfaye S."/>
            <person name="Theodore J."/>
            <person name="Thoulutsang Y."/>
            <person name="Topham K."/>
            <person name="Towey S."/>
            <person name="Tsamla T."/>
            <person name="Tsomo N."/>
            <person name="Vallee D."/>
            <person name="Vassiliev H."/>
            <person name="Venkataraman V."/>
            <person name="Vinson J."/>
            <person name="Vo A."/>
            <person name="Wade C."/>
            <person name="Wang S."/>
            <person name="Wangchuk T."/>
            <person name="Wangdi T."/>
            <person name="Whittaker C."/>
            <person name="Wilkinson J."/>
            <person name="Wu Y."/>
            <person name="Wyman D."/>
            <person name="Yadav S."/>
            <person name="Yang S."/>
            <person name="Yang X."/>
            <person name="Yeager S."/>
            <person name="Yee E."/>
            <person name="Young G."/>
            <person name="Zainoun J."/>
            <person name="Zembeck L."/>
            <person name="Zimmer A."/>
            <person name="Zody M."/>
            <person name="Lander E."/>
        </authorList>
    </citation>
    <scope>NUCLEOTIDE SEQUENCE [LARGE SCALE GENOMIC DNA]</scope>
</reference>
<keyword evidence="2 3" id="KW-0040">ANK repeat</keyword>
<evidence type="ECO:0000313" key="6">
    <source>
        <dbReference type="Proteomes" id="UP000007875"/>
    </source>
</evidence>
<evidence type="ECO:0000256" key="1">
    <source>
        <dbReference type="ARBA" id="ARBA00022737"/>
    </source>
</evidence>
<reference evidence="5" key="3">
    <citation type="submission" date="2025-09" db="UniProtKB">
        <authorList>
            <consortium name="Ensembl"/>
        </authorList>
    </citation>
    <scope>IDENTIFICATION</scope>
</reference>
<keyword evidence="1" id="KW-0677">Repeat</keyword>
<dbReference type="GeneTree" id="ENSGT00940000174033"/>
<dbReference type="SUPFAM" id="SSF48403">
    <property type="entry name" value="Ankyrin repeat"/>
    <property type="match status" value="1"/>
</dbReference>
<dbReference type="SMART" id="SM00248">
    <property type="entry name" value="ANK"/>
    <property type="match status" value="5"/>
</dbReference>